<proteinExistence type="predicted"/>
<dbReference type="Proteomes" id="UP000095285">
    <property type="component" value="Unassembled WGS sequence"/>
</dbReference>
<dbReference type="AlphaFoldDB" id="A0A1I7VPW6"/>
<keyword evidence="1" id="KW-0472">Membrane</keyword>
<evidence type="ECO:0000256" key="1">
    <source>
        <dbReference type="SAM" id="Phobius"/>
    </source>
</evidence>
<keyword evidence="1" id="KW-1133">Transmembrane helix</keyword>
<dbReference type="WBParaSite" id="EN70_4975">
    <property type="protein sequence ID" value="EN70_4975"/>
    <property type="gene ID" value="EN70_4975"/>
</dbReference>
<reference evidence="2" key="1">
    <citation type="submission" date="2012-04" db="EMBL/GenBank/DDBJ databases">
        <title>The Genome Sequence of Loa loa.</title>
        <authorList>
            <consortium name="The Broad Institute Genome Sequencing Platform"/>
            <consortium name="Broad Institute Genome Sequencing Center for Infectious Disease"/>
            <person name="Nutman T.B."/>
            <person name="Fink D.L."/>
            <person name="Russ C."/>
            <person name="Young S."/>
            <person name="Zeng Q."/>
            <person name="Gargeya S."/>
            <person name="Alvarado L."/>
            <person name="Berlin A."/>
            <person name="Chapman S.B."/>
            <person name="Chen Z."/>
            <person name="Freedman E."/>
            <person name="Gellesch M."/>
            <person name="Goldberg J."/>
            <person name="Griggs A."/>
            <person name="Gujja S."/>
            <person name="Heilman E.R."/>
            <person name="Heiman D."/>
            <person name="Howarth C."/>
            <person name="Mehta T."/>
            <person name="Neiman D."/>
            <person name="Pearson M."/>
            <person name="Roberts A."/>
            <person name="Saif S."/>
            <person name="Shea T."/>
            <person name="Shenoy N."/>
            <person name="Sisk P."/>
            <person name="Stolte C."/>
            <person name="Sykes S."/>
            <person name="White J."/>
            <person name="Yandava C."/>
            <person name="Haas B."/>
            <person name="Henn M.R."/>
            <person name="Nusbaum C."/>
            <person name="Birren B."/>
        </authorList>
    </citation>
    <scope>NUCLEOTIDE SEQUENCE [LARGE SCALE GENOMIC DNA]</scope>
</reference>
<sequence>MSDSTHSVDPSQAMSGLVVLCSDMCILYVLMPCCQEHDVKFHLSPGSSTTKYLTGLGFVAIKLD</sequence>
<evidence type="ECO:0000313" key="2">
    <source>
        <dbReference type="Proteomes" id="UP000095285"/>
    </source>
</evidence>
<protein>
    <submittedName>
        <fullName evidence="3">Ovule protein</fullName>
    </submittedName>
</protein>
<keyword evidence="2" id="KW-1185">Reference proteome</keyword>
<reference evidence="3" key="2">
    <citation type="submission" date="2016-11" db="UniProtKB">
        <authorList>
            <consortium name="WormBaseParasite"/>
        </authorList>
    </citation>
    <scope>IDENTIFICATION</scope>
</reference>
<accession>A0A1I7VPW6</accession>
<evidence type="ECO:0000313" key="3">
    <source>
        <dbReference type="WBParaSite" id="EN70_4975"/>
    </source>
</evidence>
<keyword evidence="1" id="KW-0812">Transmembrane</keyword>
<feature type="transmembrane region" description="Helical" evidence="1">
    <location>
        <begin position="12"/>
        <end position="31"/>
    </location>
</feature>
<name>A0A1I7VPW6_LOALO</name>
<organism evidence="2 3">
    <name type="scientific">Loa loa</name>
    <name type="common">Eye worm</name>
    <name type="synonym">Filaria loa</name>
    <dbReference type="NCBI Taxonomy" id="7209"/>
    <lineage>
        <taxon>Eukaryota</taxon>
        <taxon>Metazoa</taxon>
        <taxon>Ecdysozoa</taxon>
        <taxon>Nematoda</taxon>
        <taxon>Chromadorea</taxon>
        <taxon>Rhabditida</taxon>
        <taxon>Spirurina</taxon>
        <taxon>Spiruromorpha</taxon>
        <taxon>Filarioidea</taxon>
        <taxon>Onchocercidae</taxon>
        <taxon>Loa</taxon>
    </lineage>
</organism>